<keyword evidence="4" id="KW-1185">Reference proteome</keyword>
<organism evidence="3 4">
    <name type="scientific">Salininema proteolyticum</name>
    <dbReference type="NCBI Taxonomy" id="1607685"/>
    <lineage>
        <taxon>Bacteria</taxon>
        <taxon>Bacillati</taxon>
        <taxon>Actinomycetota</taxon>
        <taxon>Actinomycetes</taxon>
        <taxon>Glycomycetales</taxon>
        <taxon>Glycomycetaceae</taxon>
        <taxon>Salininema</taxon>
    </lineage>
</organism>
<dbReference type="SUPFAM" id="SSF56801">
    <property type="entry name" value="Acetyl-CoA synthetase-like"/>
    <property type="match status" value="1"/>
</dbReference>
<dbReference type="RefSeq" id="WP_380623337.1">
    <property type="nucleotide sequence ID" value="NZ_JBHSDK010000024.1"/>
</dbReference>
<dbReference type="InterPro" id="IPR000873">
    <property type="entry name" value="AMP-dep_synth/lig_dom"/>
</dbReference>
<protein>
    <submittedName>
        <fullName evidence="3">Class I adenylate-forming enzyme family protein</fullName>
    </submittedName>
</protein>
<proteinExistence type="predicted"/>
<feature type="domain" description="AMP-dependent synthetase/ligase" evidence="2">
    <location>
        <begin position="96"/>
        <end position="309"/>
    </location>
</feature>
<accession>A0ABV8U1D5</accession>
<feature type="region of interest" description="Disordered" evidence="1">
    <location>
        <begin position="273"/>
        <end position="304"/>
    </location>
</feature>
<dbReference type="InterPro" id="IPR050237">
    <property type="entry name" value="ATP-dep_AMP-bd_enzyme"/>
</dbReference>
<dbReference type="PROSITE" id="PS00455">
    <property type="entry name" value="AMP_BINDING"/>
    <property type="match status" value="1"/>
</dbReference>
<comment type="caution">
    <text evidence="3">The sequence shown here is derived from an EMBL/GenBank/DDBJ whole genome shotgun (WGS) entry which is preliminary data.</text>
</comment>
<evidence type="ECO:0000313" key="4">
    <source>
        <dbReference type="Proteomes" id="UP001595823"/>
    </source>
</evidence>
<reference evidence="4" key="1">
    <citation type="journal article" date="2019" name="Int. J. Syst. Evol. Microbiol.">
        <title>The Global Catalogue of Microorganisms (GCM) 10K type strain sequencing project: providing services to taxonomists for standard genome sequencing and annotation.</title>
        <authorList>
            <consortium name="The Broad Institute Genomics Platform"/>
            <consortium name="The Broad Institute Genome Sequencing Center for Infectious Disease"/>
            <person name="Wu L."/>
            <person name="Ma J."/>
        </authorList>
    </citation>
    <scope>NUCLEOTIDE SEQUENCE [LARGE SCALE GENOMIC DNA]</scope>
    <source>
        <strain evidence="4">IBRC-M 10908</strain>
    </source>
</reference>
<dbReference type="Gene3D" id="3.40.50.12780">
    <property type="entry name" value="N-terminal domain of ligase-like"/>
    <property type="match status" value="1"/>
</dbReference>
<dbReference type="PANTHER" id="PTHR43767">
    <property type="entry name" value="LONG-CHAIN-FATTY-ACID--COA LIGASE"/>
    <property type="match status" value="1"/>
</dbReference>
<dbReference type="InterPro" id="IPR045851">
    <property type="entry name" value="AMP-bd_C_sf"/>
</dbReference>
<sequence>MTDRYAKLRLHVDGEQVTPSHLARTVDHATRLLRDCGAEPGRGVLAPLSNGVAFVVAAAAAHRLGAPLVLRSPYSRTEGLPLAAETDDTGNRADPVAVKPLRPAADPFPEETTLVCPTSGSTGDPKLALFNADGQDHQNRATAARLRYGPDDGLCLPLPLNHAYGFSVMGTAAHAGASLWLEPGGGVTALTARVRNREVTSLDGVPGLYRTLIGRLRDPAGIRSLQALRVRGCGGEILPRALEDRYRDLDAPLHNGYGLTEAGPNVAVNHRDRPVAGTAGPPLDGTETRIDPETGELSVRSPSLSIGYHGPDTLPLTDGWLATGDRAEWRNGGLALTGRLSERLKIMGETVILSDLEAAVGYRPPVERTALAALPDHRGEQRLHALVEAPGDADLSAWSNHLRAMLPPRLRPRSVRRVTALPLLPNGKLDRARISAALYGRKEAQ</sequence>
<name>A0ABV8U1D5_9ACTN</name>
<dbReference type="PANTHER" id="PTHR43767:SF10">
    <property type="entry name" value="SURFACTIN SYNTHASE SUBUNIT 1"/>
    <property type="match status" value="1"/>
</dbReference>
<dbReference type="Pfam" id="PF00501">
    <property type="entry name" value="AMP-binding"/>
    <property type="match status" value="1"/>
</dbReference>
<dbReference type="Gene3D" id="3.30.300.30">
    <property type="match status" value="1"/>
</dbReference>
<evidence type="ECO:0000313" key="3">
    <source>
        <dbReference type="EMBL" id="MFC4336915.1"/>
    </source>
</evidence>
<dbReference type="InterPro" id="IPR042099">
    <property type="entry name" value="ANL_N_sf"/>
</dbReference>
<dbReference type="EMBL" id="JBHSDK010000024">
    <property type="protein sequence ID" value="MFC4336915.1"/>
    <property type="molecule type" value="Genomic_DNA"/>
</dbReference>
<dbReference type="InterPro" id="IPR020845">
    <property type="entry name" value="AMP-binding_CS"/>
</dbReference>
<evidence type="ECO:0000259" key="2">
    <source>
        <dbReference type="Pfam" id="PF00501"/>
    </source>
</evidence>
<dbReference type="CDD" id="cd04433">
    <property type="entry name" value="AFD_class_I"/>
    <property type="match status" value="1"/>
</dbReference>
<evidence type="ECO:0000256" key="1">
    <source>
        <dbReference type="SAM" id="MobiDB-lite"/>
    </source>
</evidence>
<gene>
    <name evidence="3" type="ORF">ACFPET_17065</name>
</gene>
<dbReference type="Proteomes" id="UP001595823">
    <property type="component" value="Unassembled WGS sequence"/>
</dbReference>